<reference evidence="3" key="1">
    <citation type="submission" date="2017-11" db="EMBL/GenBank/DDBJ databases">
        <authorList>
            <person name="Lima N.C."/>
            <person name="Parody-Merino A.M."/>
            <person name="Battley P.F."/>
            <person name="Fidler A.E."/>
            <person name="Prosdocimi F."/>
        </authorList>
    </citation>
    <scope>NUCLEOTIDE SEQUENCE [LARGE SCALE GENOMIC DNA]</scope>
</reference>
<reference evidence="3" key="2">
    <citation type="submission" date="2017-12" db="EMBL/GenBank/DDBJ databases">
        <title>Genome sequence of the Bar-tailed Godwit (Limosa lapponica baueri).</title>
        <authorList>
            <person name="Lima N.C.B."/>
            <person name="Parody-Merino A.M."/>
            <person name="Battley P.F."/>
            <person name="Fidler A.E."/>
            <person name="Prosdocimi F."/>
        </authorList>
    </citation>
    <scope>NUCLEOTIDE SEQUENCE [LARGE SCALE GENOMIC DNA]</scope>
</reference>
<keyword evidence="3" id="KW-1185">Reference proteome</keyword>
<feature type="region of interest" description="Disordered" evidence="1">
    <location>
        <begin position="1"/>
        <end position="37"/>
    </location>
</feature>
<feature type="compositionally biased region" description="Basic and acidic residues" evidence="1">
    <location>
        <begin position="1"/>
        <end position="15"/>
    </location>
</feature>
<evidence type="ECO:0000313" key="3">
    <source>
        <dbReference type="Proteomes" id="UP000233556"/>
    </source>
</evidence>
<name>A0A2I0UKC0_LIMLA</name>
<dbReference type="EMBL" id="KZ505708">
    <property type="protein sequence ID" value="PKU46491.1"/>
    <property type="molecule type" value="Genomic_DNA"/>
</dbReference>
<dbReference type="OrthoDB" id="8939918at2759"/>
<evidence type="ECO:0000313" key="2">
    <source>
        <dbReference type="EMBL" id="PKU46491.1"/>
    </source>
</evidence>
<evidence type="ECO:0008006" key="4">
    <source>
        <dbReference type="Google" id="ProtNLM"/>
    </source>
</evidence>
<feature type="compositionally biased region" description="Polar residues" evidence="1">
    <location>
        <begin position="23"/>
        <end position="32"/>
    </location>
</feature>
<sequence>MQANKEEVGQKHQEACMDEQGAPGQSQTQKGSLQRVEARTGSLRGIQRYCQAARDQVRKAKTLIDLNLARDIKGNKKRFYRYVIDKRKTKENVDPLQKEMGDIVTRDIDKAEGSVLGLALFNIFASHMDSGIGCTLSKFANDTKLCGVVDTLEGRDAIQSDLDRLERWAHANLMRFNKTKCKVLHLGQGNPRHKYRLGK</sequence>
<gene>
    <name evidence="2" type="ORF">llap_3210</name>
</gene>
<organism evidence="2 3">
    <name type="scientific">Limosa lapponica baueri</name>
    <dbReference type="NCBI Taxonomy" id="1758121"/>
    <lineage>
        <taxon>Eukaryota</taxon>
        <taxon>Metazoa</taxon>
        <taxon>Chordata</taxon>
        <taxon>Craniata</taxon>
        <taxon>Vertebrata</taxon>
        <taxon>Euteleostomi</taxon>
        <taxon>Archelosauria</taxon>
        <taxon>Archosauria</taxon>
        <taxon>Dinosauria</taxon>
        <taxon>Saurischia</taxon>
        <taxon>Theropoda</taxon>
        <taxon>Coelurosauria</taxon>
        <taxon>Aves</taxon>
        <taxon>Neognathae</taxon>
        <taxon>Neoaves</taxon>
        <taxon>Charadriiformes</taxon>
        <taxon>Scolopacidae</taxon>
        <taxon>Limosa</taxon>
    </lineage>
</organism>
<dbReference type="Proteomes" id="UP000233556">
    <property type="component" value="Unassembled WGS sequence"/>
</dbReference>
<proteinExistence type="predicted"/>
<dbReference type="AlphaFoldDB" id="A0A2I0UKC0"/>
<evidence type="ECO:0000256" key="1">
    <source>
        <dbReference type="SAM" id="MobiDB-lite"/>
    </source>
</evidence>
<protein>
    <recommendedName>
        <fullName evidence="4">Rna-directed dna polymerase from mobile element jockey-like</fullName>
    </recommendedName>
</protein>
<dbReference type="PANTHER" id="PTHR33332">
    <property type="entry name" value="REVERSE TRANSCRIPTASE DOMAIN-CONTAINING PROTEIN"/>
    <property type="match status" value="1"/>
</dbReference>
<accession>A0A2I0UKC0</accession>